<protein>
    <submittedName>
        <fullName evidence="2">Uncharacterized protein</fullName>
    </submittedName>
</protein>
<evidence type="ECO:0000256" key="1">
    <source>
        <dbReference type="SAM" id="SignalP"/>
    </source>
</evidence>
<proteinExistence type="predicted"/>
<evidence type="ECO:0000313" key="3">
    <source>
        <dbReference type="Proteomes" id="UP001521184"/>
    </source>
</evidence>
<organism evidence="2 3">
    <name type="scientific">Diplodia intermedia</name>
    <dbReference type="NCBI Taxonomy" id="856260"/>
    <lineage>
        <taxon>Eukaryota</taxon>
        <taxon>Fungi</taxon>
        <taxon>Dikarya</taxon>
        <taxon>Ascomycota</taxon>
        <taxon>Pezizomycotina</taxon>
        <taxon>Dothideomycetes</taxon>
        <taxon>Dothideomycetes incertae sedis</taxon>
        <taxon>Botryosphaeriales</taxon>
        <taxon>Botryosphaeriaceae</taxon>
        <taxon>Diplodia</taxon>
    </lineage>
</organism>
<dbReference type="Proteomes" id="UP001521184">
    <property type="component" value="Unassembled WGS sequence"/>
</dbReference>
<comment type="caution">
    <text evidence="2">The sequence shown here is derived from an EMBL/GenBank/DDBJ whole genome shotgun (WGS) entry which is preliminary data.</text>
</comment>
<sequence length="137" mass="14404">MHLTLPFAAAVLALSSPAATAHPAIAPRASTSGCTVSLHSTRANPANPGENILMKTMVKWNNSTNTSGFSSSYCDWSNTIQDPFSVFFYADAIPNYKTTAKLAGVLDTWVGTWLVSSTAEPASGNAGDYNITAVECV</sequence>
<keyword evidence="3" id="KW-1185">Reference proteome</keyword>
<keyword evidence="1" id="KW-0732">Signal</keyword>
<evidence type="ECO:0000313" key="2">
    <source>
        <dbReference type="EMBL" id="KAL1641099.1"/>
    </source>
</evidence>
<name>A0ABR3TNU8_9PEZI</name>
<accession>A0ABR3TNU8</accession>
<dbReference type="EMBL" id="JAKEKT020000043">
    <property type="protein sequence ID" value="KAL1641099.1"/>
    <property type="molecule type" value="Genomic_DNA"/>
</dbReference>
<feature type="chain" id="PRO_5047011715" evidence="1">
    <location>
        <begin position="22"/>
        <end position="137"/>
    </location>
</feature>
<reference evidence="2 3" key="1">
    <citation type="journal article" date="2023" name="Plant Dis.">
        <title>First Report of Diplodia intermedia Causing Canker and Dieback Diseases on Apple Trees in Canada.</title>
        <authorList>
            <person name="Ellouze W."/>
            <person name="Ilyukhin E."/>
            <person name="Sulman M."/>
            <person name="Ali S."/>
        </authorList>
    </citation>
    <scope>NUCLEOTIDE SEQUENCE [LARGE SCALE GENOMIC DNA]</scope>
    <source>
        <strain evidence="2 3">M45-28</strain>
    </source>
</reference>
<feature type="signal peptide" evidence="1">
    <location>
        <begin position="1"/>
        <end position="21"/>
    </location>
</feature>
<gene>
    <name evidence="2" type="ORF">SLS58_006373</name>
</gene>